<name>A0ABN4U6X1_9BURK</name>
<gene>
    <name evidence="2" type="ORF">UC34_02065</name>
</gene>
<evidence type="ECO:0000256" key="1">
    <source>
        <dbReference type="SAM" id="MobiDB-lite"/>
    </source>
</evidence>
<dbReference type="Proteomes" id="UP000035085">
    <property type="component" value="Chromosome"/>
</dbReference>
<dbReference type="InterPro" id="IPR010710">
    <property type="entry name" value="DUF1289"/>
</dbReference>
<feature type="region of interest" description="Disordered" evidence="1">
    <location>
        <begin position="1"/>
        <end position="21"/>
    </location>
</feature>
<evidence type="ECO:0000313" key="3">
    <source>
        <dbReference type="Proteomes" id="UP000035085"/>
    </source>
</evidence>
<dbReference type="PANTHER" id="PTHR35175">
    <property type="entry name" value="DUF1289 DOMAIN-CONTAINING PROTEIN"/>
    <property type="match status" value="1"/>
</dbReference>
<dbReference type="PANTHER" id="PTHR35175:SF2">
    <property type="entry name" value="DUF1289 DOMAIN-CONTAINING PROTEIN"/>
    <property type="match status" value="1"/>
</dbReference>
<keyword evidence="3" id="KW-1185">Reference proteome</keyword>
<proteinExistence type="predicted"/>
<organism evidence="2 3">
    <name type="scientific">Pandoraea vervacti</name>
    <dbReference type="NCBI Taxonomy" id="656178"/>
    <lineage>
        <taxon>Bacteria</taxon>
        <taxon>Pseudomonadati</taxon>
        <taxon>Pseudomonadota</taxon>
        <taxon>Betaproteobacteria</taxon>
        <taxon>Burkholderiales</taxon>
        <taxon>Burkholderiaceae</taxon>
        <taxon>Pandoraea</taxon>
    </lineage>
</organism>
<protein>
    <recommendedName>
        <fullName evidence="4">DUF1289 domain-containing protein</fullName>
    </recommendedName>
</protein>
<evidence type="ECO:0008006" key="4">
    <source>
        <dbReference type="Google" id="ProtNLM"/>
    </source>
</evidence>
<sequence>MMSPESSPVSSPESPVPSPCTNICRMNPATGWCSGCWRTLDEIASWSTMEEDAKRLVWSLLPARRAEHEAPPVMHRRVVARSRNPSDEDDT</sequence>
<accession>A0ABN4U6X1</accession>
<dbReference type="RefSeq" id="WP_044453560.1">
    <property type="nucleotide sequence ID" value="NZ_CP010897.2"/>
</dbReference>
<reference evidence="3" key="1">
    <citation type="submission" date="2015-02" db="EMBL/GenBank/DDBJ databases">
        <title>Complete Genome Sequencing of Pandoraea vervacti NS15 sp. nov.</title>
        <authorList>
            <person name="Chan K.-G."/>
        </authorList>
    </citation>
    <scope>NUCLEOTIDE SEQUENCE [LARGE SCALE GENOMIC DNA]</scope>
    <source>
        <strain evidence="3">NS15</strain>
    </source>
</reference>
<feature type="compositionally biased region" description="Low complexity" evidence="1">
    <location>
        <begin position="1"/>
        <end position="13"/>
    </location>
</feature>
<dbReference type="Pfam" id="PF06945">
    <property type="entry name" value="DUF1289"/>
    <property type="match status" value="1"/>
</dbReference>
<dbReference type="EMBL" id="CP010897">
    <property type="protein sequence ID" value="APD11109.1"/>
    <property type="molecule type" value="Genomic_DNA"/>
</dbReference>
<evidence type="ECO:0000313" key="2">
    <source>
        <dbReference type="EMBL" id="APD11109.1"/>
    </source>
</evidence>